<feature type="region of interest" description="Disordered" evidence="1">
    <location>
        <begin position="142"/>
        <end position="163"/>
    </location>
</feature>
<evidence type="ECO:0008006" key="4">
    <source>
        <dbReference type="Google" id="ProtNLM"/>
    </source>
</evidence>
<feature type="compositionally biased region" description="Polar residues" evidence="1">
    <location>
        <begin position="142"/>
        <end position="161"/>
    </location>
</feature>
<gene>
    <name evidence="2" type="ORF">SWZG_00162</name>
</gene>
<accession>M4QTG0</accession>
<dbReference type="GeneID" id="15011073"/>
<sequence>MSAFVTDQFRILNAGSFVESISNNSYYAFLGLSNPTSPDPAFGRDPNWNTSTTNNPVDNFEYLSHYRDTSLFGKKITSENARRVIRKVEWVANTPYDMYRHDYRQGNESPVSKTVRLYDANYYVLTSEFKVYICIDNGSSTPDGNDPTVTGSTIEPTQTDVEPSVAGSDGYRWKYLFSISPSDVIKFDSTEYITVPNDWLTTTDSSIQTIREGGNSDTNNNQIKVVYIEDGGDGYSDGATADILGDGTGGKVSITAPNGVITNVTVTNGGKGYTYGILNLPATGNPAKLIPIIPPSKGHGYNIYEELGTDKVLMYARFDDSTKDFPIDTKFAQVGIIKNPETFSGAGVTFTGNTFSSLSGIGLSESRDVTIGEQITQSVTGAKGYVASFDKDTKVLKYYQDRSLCFGNKVDQTLSNSTTNIIAFDSTNIIEFSQSGGTASINTNLDGSVVVVNNKQINLGVNFTDGLANPEINKKTGDIIYIDNRPIVERDSRQKEDIKIILEF</sequence>
<dbReference type="Proteomes" id="UP000201252">
    <property type="component" value="Segment"/>
</dbReference>
<keyword evidence="3" id="KW-1185">Reference proteome</keyword>
<dbReference type="Gene3D" id="2.60.340.10">
    <property type="entry name" value="baseplate structural protein gp8, domain 1"/>
    <property type="match status" value="2"/>
</dbReference>
<evidence type="ECO:0000256" key="1">
    <source>
        <dbReference type="SAM" id="MobiDB-lite"/>
    </source>
</evidence>
<dbReference type="SUPFAM" id="SSF89433">
    <property type="entry name" value="Baseplate structural protein gp8"/>
    <property type="match status" value="2"/>
</dbReference>
<dbReference type="InterPro" id="IPR036327">
    <property type="entry name" value="Gp8_sf"/>
</dbReference>
<dbReference type="Gene3D" id="2.170.290.10">
    <property type="entry name" value="baseplate structural protein gp8, domain 2"/>
    <property type="match status" value="1"/>
</dbReference>
<dbReference type="EMBL" id="HQ633071">
    <property type="protein sequence ID" value="AGH31669.1"/>
    <property type="molecule type" value="Genomic_DNA"/>
</dbReference>
<organism evidence="2 3">
    <name type="scientific">Synechococcus phage S-SKS1</name>
    <dbReference type="NCBI Taxonomy" id="754042"/>
    <lineage>
        <taxon>Viruses</taxon>
        <taxon>Duplodnaviria</taxon>
        <taxon>Heunggongvirae</taxon>
        <taxon>Uroviricota</taxon>
        <taxon>Caudoviricetes</taxon>
        <taxon>Llyrvirus</taxon>
        <taxon>Llyrvirus SSKS1</taxon>
    </lineage>
</organism>
<dbReference type="RefSeq" id="YP_007674521.1">
    <property type="nucleotide sequence ID" value="NC_020851.1"/>
</dbReference>
<reference evidence="2 3" key="1">
    <citation type="submission" date="2010-10" db="EMBL/GenBank/DDBJ databases">
        <title>The Genome Sequence of Synechococcus phage S-SKS1.</title>
        <authorList>
            <consortium name="The Broad Institute Genome Sequencing Platform"/>
            <person name="Henn M.R."/>
            <person name="Clokie M."/>
            <person name="Levin J."/>
            <person name="Malboeuf C."/>
            <person name="Casali M."/>
            <person name="Russ C."/>
            <person name="Lennon N."/>
            <person name="Chapman S.B."/>
            <person name="Erlich R."/>
            <person name="Young S.K."/>
            <person name="Yandava C."/>
            <person name="Zeng Q."/>
            <person name="Alvarado L."/>
            <person name="Anderson S."/>
            <person name="Berlin A."/>
            <person name="Chen Z."/>
            <person name="Freedman E."/>
            <person name="Gellesch M."/>
            <person name="Goldberg J."/>
            <person name="Green L."/>
            <person name="Griggs A."/>
            <person name="Gujja S."/>
            <person name="Heilman E.R."/>
            <person name="Heiman D."/>
            <person name="Hollinger A."/>
            <person name="Howarth C."/>
            <person name="Larson L."/>
            <person name="Mehta T."/>
            <person name="Pearson M."/>
            <person name="Roberts A."/>
            <person name="Ryan E."/>
            <person name="Saif S."/>
            <person name="Shea T."/>
            <person name="Shenoy N."/>
            <person name="Sisk P."/>
            <person name="Stolte C."/>
            <person name="Sykes S."/>
            <person name="White J."/>
            <person name="Haas B."/>
            <person name="Nusbaum C."/>
            <person name="Birren B."/>
        </authorList>
    </citation>
    <scope>NUCLEOTIDE SEQUENCE [LARGE SCALE GENOMIC DNA]</scope>
</reference>
<name>M4QTG0_9CAUD</name>
<proteinExistence type="predicted"/>
<dbReference type="OrthoDB" id="2344at10239"/>
<protein>
    <recommendedName>
        <fullName evidence="4">Baseplate wedge</fullName>
    </recommendedName>
</protein>
<evidence type="ECO:0000313" key="3">
    <source>
        <dbReference type="Proteomes" id="UP000201252"/>
    </source>
</evidence>
<evidence type="ECO:0000313" key="2">
    <source>
        <dbReference type="EMBL" id="AGH31669.1"/>
    </source>
</evidence>
<dbReference type="KEGG" id="vg:15011073"/>